<feature type="non-terminal residue" evidence="2">
    <location>
        <position position="282"/>
    </location>
</feature>
<dbReference type="EMBL" id="CADCTU010000824">
    <property type="protein sequence ID" value="CAA9357213.1"/>
    <property type="molecule type" value="Genomic_DNA"/>
</dbReference>
<proteinExistence type="predicted"/>
<dbReference type="AlphaFoldDB" id="A0A6J4MEL4"/>
<reference evidence="2" key="1">
    <citation type="submission" date="2020-02" db="EMBL/GenBank/DDBJ databases">
        <authorList>
            <person name="Meier V. D."/>
        </authorList>
    </citation>
    <scope>NUCLEOTIDE SEQUENCE</scope>
    <source>
        <strain evidence="2">AVDCRST_MAG11</strain>
    </source>
</reference>
<feature type="compositionally biased region" description="Basic residues" evidence="1">
    <location>
        <begin position="156"/>
        <end position="165"/>
    </location>
</feature>
<keyword evidence="2" id="KW-0560">Oxidoreductase</keyword>
<protein>
    <submittedName>
        <fullName evidence="2">3-hydroxybutyryl-CoA dehydrogenase</fullName>
        <ecNumber evidence="2">1.1.1.157</ecNumber>
    </submittedName>
</protein>
<feature type="compositionally biased region" description="Basic and acidic residues" evidence="1">
    <location>
        <begin position="40"/>
        <end position="49"/>
    </location>
</feature>
<feature type="non-terminal residue" evidence="2">
    <location>
        <position position="1"/>
    </location>
</feature>
<feature type="compositionally biased region" description="Basic and acidic residues" evidence="1">
    <location>
        <begin position="108"/>
        <end position="140"/>
    </location>
</feature>
<feature type="compositionally biased region" description="Basic and acidic residues" evidence="1">
    <location>
        <begin position="209"/>
        <end position="223"/>
    </location>
</feature>
<feature type="compositionally biased region" description="Basic and acidic residues" evidence="1">
    <location>
        <begin position="166"/>
        <end position="198"/>
    </location>
</feature>
<evidence type="ECO:0000313" key="2">
    <source>
        <dbReference type="EMBL" id="CAA9357213.1"/>
    </source>
</evidence>
<feature type="compositionally biased region" description="Basic and acidic residues" evidence="1">
    <location>
        <begin position="1"/>
        <end position="32"/>
    </location>
</feature>
<feature type="compositionally biased region" description="Basic residues" evidence="1">
    <location>
        <begin position="227"/>
        <end position="240"/>
    </location>
</feature>
<name>A0A6J4MEL4_9BACT</name>
<evidence type="ECO:0000256" key="1">
    <source>
        <dbReference type="SAM" id="MobiDB-lite"/>
    </source>
</evidence>
<accession>A0A6J4MEL4</accession>
<feature type="compositionally biased region" description="Basic residues" evidence="1">
    <location>
        <begin position="75"/>
        <end position="85"/>
    </location>
</feature>
<sequence length="282" mass="32362">DRPDRGRGCRTDGERDRARVRAERLPRDDDRRLRRRARAGPRDDREEPRAPAQEGRPRRGRPRRHARPPHDGAGARRRRRRRARDRGRDRERGAQAPHLRGARPRGRAGRDPGDEHQLDLDHRDRGADAPRRAGDRDALHEPGAGDAARRGDPGARHLRRHHPPHARAEPRRGQDARRGERLPGLRREPHPHADDQRGRLLRHGGGGDPGRDRHRDEARHEPPHGAARARRLHRPRHLRRDPRGDAPRARRPEVPPLPAPPEVRRRRVAGAEVGARVLQLLV</sequence>
<feature type="compositionally biased region" description="Basic residues" evidence="1">
    <location>
        <begin position="58"/>
        <end position="67"/>
    </location>
</feature>
<dbReference type="EC" id="1.1.1.157" evidence="2"/>
<feature type="compositionally biased region" description="Basic and acidic residues" evidence="1">
    <location>
        <begin position="241"/>
        <end position="253"/>
    </location>
</feature>
<organism evidence="2">
    <name type="scientific">uncultured Gemmatimonadaceae bacterium</name>
    <dbReference type="NCBI Taxonomy" id="246130"/>
    <lineage>
        <taxon>Bacteria</taxon>
        <taxon>Pseudomonadati</taxon>
        <taxon>Gemmatimonadota</taxon>
        <taxon>Gemmatimonadia</taxon>
        <taxon>Gemmatimonadales</taxon>
        <taxon>Gemmatimonadaceae</taxon>
        <taxon>environmental samples</taxon>
    </lineage>
</organism>
<gene>
    <name evidence="2" type="ORF">AVDCRST_MAG11-3883</name>
</gene>
<dbReference type="GO" id="GO:0008691">
    <property type="term" value="F:3-hydroxybutyryl-CoA dehydrogenase activity"/>
    <property type="evidence" value="ECO:0007669"/>
    <property type="project" value="UniProtKB-EC"/>
</dbReference>
<feature type="region of interest" description="Disordered" evidence="1">
    <location>
        <begin position="1"/>
        <end position="269"/>
    </location>
</feature>